<dbReference type="PANTHER" id="PTHR43679">
    <property type="entry name" value="OCTANOYLTRANSFERASE LIPM-RELATED"/>
    <property type="match status" value="1"/>
</dbReference>
<evidence type="ECO:0000259" key="1">
    <source>
        <dbReference type="PROSITE" id="PS51733"/>
    </source>
</evidence>
<dbReference type="InterPro" id="IPR004143">
    <property type="entry name" value="BPL_LPL_catalytic"/>
</dbReference>
<dbReference type="AlphaFoldDB" id="A0A917AX01"/>
<gene>
    <name evidence="2" type="ORF">GCM10011401_25440</name>
</gene>
<sequence length="358" mass="38851">MAHGEYKVPGGKLVVADLQLSEDGSVIARASINGDFFLEPDDALEDLNAALSGLPSDASREDIAAAVRAGLSEGALMIGFDESSVATAVRRALGRATGWEDHQWEVLPATNLPIAVNVALDQVLTEEVGAGNRPPLMRLWDWSERAVVIGSFQSLANEVDSQAAQQLEAEVVRRISGGGAMFMESGNCITYSLCFPQSLVDGLSFADSYPFLDSWVMEALEHVGVQAEYKPLNDIVSAAEGVGRGRKIGGAAQKRLANGGMVHHVTMSYDIDAERMTQVLRIGREKLSDKGHRSAVKRVDPLRSQTGLARREIMDVFVRTFAERHGAKVASIRPHELARAEQLVAEKFGTEEWTERVP</sequence>
<protein>
    <submittedName>
        <fullName evidence="2">Lipoate--protein ligase A</fullName>
    </submittedName>
</protein>
<dbReference type="Gene3D" id="3.30.390.50">
    <property type="entry name" value="CO dehydrogenase flavoprotein, C-terminal domain"/>
    <property type="match status" value="1"/>
</dbReference>
<organism evidence="2 3">
    <name type="scientific">Nesterenkonia cremea</name>
    <dbReference type="NCBI Taxonomy" id="1882340"/>
    <lineage>
        <taxon>Bacteria</taxon>
        <taxon>Bacillati</taxon>
        <taxon>Actinomycetota</taxon>
        <taxon>Actinomycetes</taxon>
        <taxon>Micrococcales</taxon>
        <taxon>Micrococcaceae</taxon>
        <taxon>Nesterenkonia</taxon>
    </lineage>
</organism>
<reference evidence="2" key="1">
    <citation type="journal article" date="2014" name="Int. J. Syst. Evol. Microbiol.">
        <title>Complete genome sequence of Corynebacterium casei LMG S-19264T (=DSM 44701T), isolated from a smear-ripened cheese.</title>
        <authorList>
            <consortium name="US DOE Joint Genome Institute (JGI-PGF)"/>
            <person name="Walter F."/>
            <person name="Albersmeier A."/>
            <person name="Kalinowski J."/>
            <person name="Ruckert C."/>
        </authorList>
    </citation>
    <scope>NUCLEOTIDE SEQUENCE</scope>
    <source>
        <strain evidence="2">CGMCC 1.15388</strain>
    </source>
</reference>
<dbReference type="GO" id="GO:0016874">
    <property type="term" value="F:ligase activity"/>
    <property type="evidence" value="ECO:0007669"/>
    <property type="project" value="UniProtKB-KW"/>
</dbReference>
<reference evidence="2" key="2">
    <citation type="submission" date="2020-09" db="EMBL/GenBank/DDBJ databases">
        <authorList>
            <person name="Sun Q."/>
            <person name="Zhou Y."/>
        </authorList>
    </citation>
    <scope>NUCLEOTIDE SEQUENCE</scope>
    <source>
        <strain evidence="2">CGMCC 1.15388</strain>
    </source>
</reference>
<dbReference type="InterPro" id="IPR050664">
    <property type="entry name" value="Octanoyltrans_LipM/LipL"/>
</dbReference>
<dbReference type="PANTHER" id="PTHR43679:SF2">
    <property type="entry name" value="OCTANOYL-[GCVH]:PROTEIN N-OCTANOYLTRANSFERASE"/>
    <property type="match status" value="1"/>
</dbReference>
<accession>A0A917AX01</accession>
<dbReference type="RefSeq" id="WP_188686396.1">
    <property type="nucleotide sequence ID" value="NZ_BMIS01000015.1"/>
</dbReference>
<dbReference type="CDD" id="cd16443">
    <property type="entry name" value="LplA"/>
    <property type="match status" value="1"/>
</dbReference>
<dbReference type="EMBL" id="BMIS01000015">
    <property type="protein sequence ID" value="GGE76989.1"/>
    <property type="molecule type" value="Genomic_DNA"/>
</dbReference>
<dbReference type="PROSITE" id="PS51733">
    <property type="entry name" value="BPL_LPL_CATALYTIC"/>
    <property type="match status" value="1"/>
</dbReference>
<proteinExistence type="predicted"/>
<dbReference type="Pfam" id="PF21948">
    <property type="entry name" value="LplA-B_cat"/>
    <property type="match status" value="1"/>
</dbReference>
<keyword evidence="2" id="KW-0436">Ligase</keyword>
<dbReference type="SUPFAM" id="SSF55681">
    <property type="entry name" value="Class II aaRS and biotin synthetases"/>
    <property type="match status" value="1"/>
</dbReference>
<comment type="caution">
    <text evidence="2">The sequence shown here is derived from an EMBL/GenBank/DDBJ whole genome shotgun (WGS) entry which is preliminary data.</text>
</comment>
<keyword evidence="3" id="KW-1185">Reference proteome</keyword>
<name>A0A917AX01_9MICC</name>
<evidence type="ECO:0000313" key="3">
    <source>
        <dbReference type="Proteomes" id="UP000633136"/>
    </source>
</evidence>
<dbReference type="InterPro" id="IPR045864">
    <property type="entry name" value="aa-tRNA-synth_II/BPL/LPL"/>
</dbReference>
<evidence type="ECO:0000313" key="2">
    <source>
        <dbReference type="EMBL" id="GGE76989.1"/>
    </source>
</evidence>
<feature type="domain" description="BPL/LPL catalytic" evidence="1">
    <location>
        <begin position="131"/>
        <end position="329"/>
    </location>
</feature>
<dbReference type="Proteomes" id="UP000633136">
    <property type="component" value="Unassembled WGS sequence"/>
</dbReference>
<dbReference type="Gene3D" id="3.30.930.10">
    <property type="entry name" value="Bira Bifunctional Protein, Domain 2"/>
    <property type="match status" value="1"/>
</dbReference>